<evidence type="ECO:0000313" key="1">
    <source>
        <dbReference type="EMBL" id="MCI95342.1"/>
    </source>
</evidence>
<protein>
    <submittedName>
        <fullName evidence="1">Uncharacterized protein</fullName>
    </submittedName>
</protein>
<evidence type="ECO:0000313" key="2">
    <source>
        <dbReference type="Proteomes" id="UP000265520"/>
    </source>
</evidence>
<comment type="caution">
    <text evidence="1">The sequence shown here is derived from an EMBL/GenBank/DDBJ whole genome shotgun (WGS) entry which is preliminary data.</text>
</comment>
<organism evidence="1 2">
    <name type="scientific">Trifolium medium</name>
    <dbReference type="NCBI Taxonomy" id="97028"/>
    <lineage>
        <taxon>Eukaryota</taxon>
        <taxon>Viridiplantae</taxon>
        <taxon>Streptophyta</taxon>
        <taxon>Embryophyta</taxon>
        <taxon>Tracheophyta</taxon>
        <taxon>Spermatophyta</taxon>
        <taxon>Magnoliopsida</taxon>
        <taxon>eudicotyledons</taxon>
        <taxon>Gunneridae</taxon>
        <taxon>Pentapetalae</taxon>
        <taxon>rosids</taxon>
        <taxon>fabids</taxon>
        <taxon>Fabales</taxon>
        <taxon>Fabaceae</taxon>
        <taxon>Papilionoideae</taxon>
        <taxon>50 kb inversion clade</taxon>
        <taxon>NPAAA clade</taxon>
        <taxon>Hologalegina</taxon>
        <taxon>IRL clade</taxon>
        <taxon>Trifolieae</taxon>
        <taxon>Trifolium</taxon>
    </lineage>
</organism>
<dbReference type="Proteomes" id="UP000265520">
    <property type="component" value="Unassembled WGS sequence"/>
</dbReference>
<name>A0A392W6J9_9FABA</name>
<dbReference type="EMBL" id="LXQA011384170">
    <property type="protein sequence ID" value="MCI95342.1"/>
    <property type="molecule type" value="Genomic_DNA"/>
</dbReference>
<sequence length="20" mass="2270">SDFTYLTAELQITRVPFPGN</sequence>
<proteinExistence type="predicted"/>
<keyword evidence="2" id="KW-1185">Reference proteome</keyword>
<feature type="non-terminal residue" evidence="1">
    <location>
        <position position="1"/>
    </location>
</feature>
<reference evidence="1 2" key="1">
    <citation type="journal article" date="2018" name="Front. Plant Sci.">
        <title>Red Clover (Trifolium pratense) and Zigzag Clover (T. medium) - A Picture of Genomic Similarities and Differences.</title>
        <authorList>
            <person name="Dluhosova J."/>
            <person name="Istvanek J."/>
            <person name="Nedelnik J."/>
            <person name="Repkova J."/>
        </authorList>
    </citation>
    <scope>NUCLEOTIDE SEQUENCE [LARGE SCALE GENOMIC DNA]</scope>
    <source>
        <strain evidence="2">cv. 10/8</strain>
        <tissue evidence="1">Leaf</tissue>
    </source>
</reference>
<dbReference type="AlphaFoldDB" id="A0A392W6J9"/>
<accession>A0A392W6J9</accession>